<evidence type="ECO:0000256" key="8">
    <source>
        <dbReference type="ARBA" id="ARBA00022840"/>
    </source>
</evidence>
<name>A0A0K1XEQ4_9GAMM</name>
<feature type="site" description="ATP" evidence="11">
    <location>
        <position position="34"/>
    </location>
</feature>
<comment type="similarity">
    <text evidence="11">Belongs to the SrkA/RdoA protein kinase family.</text>
</comment>
<keyword evidence="1 11" id="KW-0963">Cytoplasm</keyword>
<dbReference type="Gene3D" id="1.20.1270.170">
    <property type="match status" value="1"/>
</dbReference>
<keyword evidence="14" id="KW-1185">Reference proteome</keyword>
<dbReference type="InterPro" id="IPR011009">
    <property type="entry name" value="Kinase-like_dom_sf"/>
</dbReference>
<accession>A0A0K1XEQ4</accession>
<evidence type="ECO:0000256" key="5">
    <source>
        <dbReference type="ARBA" id="ARBA00022723"/>
    </source>
</evidence>
<reference evidence="13 14" key="1">
    <citation type="journal article" date="2015" name="Genome Announc.">
        <title>Genome Sequences of Oblitimonas alkaliphila gen. nov. sp. nov. (Proposed), a Novel Bacterium of the Pseudomonadaceae Family.</title>
        <authorList>
            <person name="Lauer A.C."/>
            <person name="Nicholson A.C."/>
            <person name="Humrighouse B.W."/>
            <person name="Emery B."/>
            <person name="Drobish A."/>
            <person name="Juieng P."/>
            <person name="Loparev V."/>
            <person name="McQuiston J.R."/>
        </authorList>
    </citation>
    <scope>NUCLEOTIDE SEQUENCE [LARGE SCALE GENOMIC DNA]</scope>
    <source>
        <strain evidence="13 14">E5571</strain>
    </source>
</reference>
<sequence length="326" mass="37850">MSSHPFAALTPEIVLAAVEQLGFYSDARIYPLNSYENRVYQVGLEEAAPLIAKFYRPNRWTRQQLLEEHQFTQDLAAHDIPVVQPLTVQGQSLFEYAGFYFALFPRQGGYAPEPGNLDQLYRLGQLVGRLHALGSSQTFRYRRELTVAHYGLEAAQKILQSGFLPTNLAKDWNLLCQQLLEKVGQIFQQYPYQAIRIHGDCHPGNLLYRDSGFFVVDFDDCKMGPAVQDLWMMLAGDRQEQTLQINELIEGYQEFQRFPTTQLHLIESLRTLRMLNYSAWLAQRWQDPAFPHSFPWFAQEQYWYEQLQSLTLQLEQLGQPALTLYN</sequence>
<comment type="catalytic activity">
    <reaction evidence="11">
        <text>L-seryl-[protein] + ATP = O-phospho-L-seryl-[protein] + ADP + H(+)</text>
        <dbReference type="Rhea" id="RHEA:17989"/>
        <dbReference type="Rhea" id="RHEA-COMP:9863"/>
        <dbReference type="Rhea" id="RHEA-COMP:11604"/>
        <dbReference type="ChEBI" id="CHEBI:15378"/>
        <dbReference type="ChEBI" id="CHEBI:29999"/>
        <dbReference type="ChEBI" id="CHEBI:30616"/>
        <dbReference type="ChEBI" id="CHEBI:83421"/>
        <dbReference type="ChEBI" id="CHEBI:456216"/>
        <dbReference type="EC" id="2.7.11.1"/>
    </reaction>
</comment>
<keyword evidence="3 11" id="KW-0597">Phosphoprotein</keyword>
<evidence type="ECO:0000256" key="9">
    <source>
        <dbReference type="ARBA" id="ARBA00022842"/>
    </source>
</evidence>
<dbReference type="RefSeq" id="WP_053100812.1">
    <property type="nucleotide sequence ID" value="NZ_CP012365.1"/>
</dbReference>
<evidence type="ECO:0000256" key="1">
    <source>
        <dbReference type="ARBA" id="ARBA00022490"/>
    </source>
</evidence>
<feature type="domain" description="Aminoglycoside phosphotransferase" evidence="12">
    <location>
        <begin position="32"/>
        <end position="255"/>
    </location>
</feature>
<dbReference type="Gene3D" id="1.10.510.10">
    <property type="entry name" value="Transferase(Phosphotransferase) domain 1"/>
    <property type="match status" value="1"/>
</dbReference>
<keyword evidence="4 11" id="KW-0808">Transferase</keyword>
<comment type="cofactor">
    <cofactor evidence="11">
        <name>Mg(2+)</name>
        <dbReference type="ChEBI" id="CHEBI:18420"/>
    </cofactor>
</comment>
<feature type="active site" description="Proton acceptor" evidence="11">
    <location>
        <position position="200"/>
    </location>
</feature>
<dbReference type="STRING" id="1697053.AKN87_08950"/>
<comment type="function">
    <text evidence="11">A protein kinase that phosphorylates Ser and Thr residues. Probably acts to suppress the effects of stress linked to accumulation of reactive oxygen species. Probably involved in the extracytoplasmic stress response.</text>
</comment>
<dbReference type="AlphaFoldDB" id="A0A0K1XEQ4"/>
<dbReference type="GO" id="GO:0005524">
    <property type="term" value="F:ATP binding"/>
    <property type="evidence" value="ECO:0007669"/>
    <property type="project" value="UniProtKB-UniRule"/>
</dbReference>
<evidence type="ECO:0000256" key="11">
    <source>
        <dbReference type="HAMAP-Rule" id="MF_01497"/>
    </source>
</evidence>
<dbReference type="NCBIfam" id="NF008738">
    <property type="entry name" value="PRK11768.1"/>
    <property type="match status" value="1"/>
</dbReference>
<dbReference type="GO" id="GO:0106310">
    <property type="term" value="F:protein serine kinase activity"/>
    <property type="evidence" value="ECO:0007669"/>
    <property type="project" value="RHEA"/>
</dbReference>
<dbReference type="EMBL" id="CP012365">
    <property type="protein sequence ID" value="AKX59643.1"/>
    <property type="molecule type" value="Genomic_DNA"/>
</dbReference>
<comment type="catalytic activity">
    <reaction evidence="11">
        <text>L-threonyl-[protein] + ATP = O-phospho-L-threonyl-[protein] + ADP + H(+)</text>
        <dbReference type="Rhea" id="RHEA:46608"/>
        <dbReference type="Rhea" id="RHEA-COMP:11060"/>
        <dbReference type="Rhea" id="RHEA-COMP:11605"/>
        <dbReference type="ChEBI" id="CHEBI:15378"/>
        <dbReference type="ChEBI" id="CHEBI:30013"/>
        <dbReference type="ChEBI" id="CHEBI:30616"/>
        <dbReference type="ChEBI" id="CHEBI:61977"/>
        <dbReference type="ChEBI" id="CHEBI:456216"/>
        <dbReference type="EC" id="2.7.11.1"/>
    </reaction>
</comment>
<evidence type="ECO:0000256" key="7">
    <source>
        <dbReference type="ARBA" id="ARBA00022777"/>
    </source>
</evidence>
<protein>
    <recommendedName>
        <fullName evidence="11">Stress response kinase A</fullName>
        <ecNumber evidence="11">2.7.11.1</ecNumber>
    </recommendedName>
    <alternativeName>
        <fullName evidence="11">Serine/threonine-protein kinase SrkA</fullName>
    </alternativeName>
</protein>
<dbReference type="GO" id="GO:0005737">
    <property type="term" value="C:cytoplasm"/>
    <property type="evidence" value="ECO:0007669"/>
    <property type="project" value="UniProtKB-SubCell"/>
</dbReference>
<dbReference type="GO" id="GO:0004674">
    <property type="term" value="F:protein serine/threonine kinase activity"/>
    <property type="evidence" value="ECO:0007669"/>
    <property type="project" value="UniProtKB-UniRule"/>
</dbReference>
<dbReference type="InterPro" id="IPR002575">
    <property type="entry name" value="Aminoglycoside_PTrfase"/>
</dbReference>
<feature type="binding site" evidence="11">
    <location>
        <position position="205"/>
    </location>
    <ligand>
        <name>Mg(2+)</name>
        <dbReference type="ChEBI" id="CHEBI:18420"/>
    </ligand>
</feature>
<comment type="subunit">
    <text evidence="11">Monomer.</text>
</comment>
<gene>
    <name evidence="11" type="primary">srkA</name>
    <name evidence="13" type="ORF">AKN88_06665</name>
</gene>
<keyword evidence="5 11" id="KW-0479">Metal-binding</keyword>
<dbReference type="SUPFAM" id="SSF56112">
    <property type="entry name" value="Protein kinase-like (PK-like)"/>
    <property type="match status" value="1"/>
</dbReference>
<dbReference type="PATRIC" id="fig|1698449.3.peg.1337"/>
<dbReference type="Proteomes" id="UP000063953">
    <property type="component" value="Chromosome"/>
</dbReference>
<evidence type="ECO:0000259" key="12">
    <source>
        <dbReference type="Pfam" id="PF01636"/>
    </source>
</evidence>
<dbReference type="PANTHER" id="PTHR39573:SF1">
    <property type="entry name" value="STRESS RESPONSE KINASE A"/>
    <property type="match status" value="1"/>
</dbReference>
<evidence type="ECO:0000256" key="3">
    <source>
        <dbReference type="ARBA" id="ARBA00022553"/>
    </source>
</evidence>
<keyword evidence="9 11" id="KW-0460">Magnesium</keyword>
<dbReference type="InterPro" id="IPR032882">
    <property type="entry name" value="SrkA/RdoA"/>
</dbReference>
<organism evidence="13 14">
    <name type="scientific">Thiopseudomonas alkaliphila</name>
    <dbReference type="NCBI Taxonomy" id="1697053"/>
    <lineage>
        <taxon>Bacteria</taxon>
        <taxon>Pseudomonadati</taxon>
        <taxon>Pseudomonadota</taxon>
        <taxon>Gammaproteobacteria</taxon>
        <taxon>Pseudomonadales</taxon>
        <taxon>Pseudomonadaceae</taxon>
        <taxon>Thiopseudomonas</taxon>
    </lineage>
</organism>
<comment type="subcellular location">
    <subcellularLocation>
        <location evidence="11">Cytoplasm</location>
    </subcellularLocation>
</comment>
<keyword evidence="10 11" id="KW-0346">Stress response</keyword>
<dbReference type="GO" id="GO:0000287">
    <property type="term" value="F:magnesium ion binding"/>
    <property type="evidence" value="ECO:0007669"/>
    <property type="project" value="UniProtKB-UniRule"/>
</dbReference>
<keyword evidence="8 11" id="KW-0067">ATP-binding</keyword>
<evidence type="ECO:0000256" key="6">
    <source>
        <dbReference type="ARBA" id="ARBA00022741"/>
    </source>
</evidence>
<evidence type="ECO:0000256" key="10">
    <source>
        <dbReference type="ARBA" id="ARBA00023016"/>
    </source>
</evidence>
<dbReference type="EC" id="2.7.11.1" evidence="11"/>
<dbReference type="PANTHER" id="PTHR39573">
    <property type="entry name" value="STRESS RESPONSE KINASE A"/>
    <property type="match status" value="1"/>
</dbReference>
<dbReference type="HAMAP" id="MF_01497">
    <property type="entry name" value="SrkA_kinase"/>
    <property type="match status" value="1"/>
</dbReference>
<evidence type="ECO:0000256" key="4">
    <source>
        <dbReference type="ARBA" id="ARBA00022679"/>
    </source>
</evidence>
<feature type="active site" evidence="11">
    <location>
        <position position="217"/>
    </location>
</feature>
<proteinExistence type="inferred from homology"/>
<evidence type="ECO:0000256" key="2">
    <source>
        <dbReference type="ARBA" id="ARBA00022527"/>
    </source>
</evidence>
<keyword evidence="6 11" id="KW-0547">Nucleotide-binding</keyword>
<evidence type="ECO:0000313" key="14">
    <source>
        <dbReference type="Proteomes" id="UP000063953"/>
    </source>
</evidence>
<evidence type="ECO:0000313" key="13">
    <source>
        <dbReference type="EMBL" id="AKX59643.1"/>
    </source>
</evidence>
<keyword evidence="7 11" id="KW-0418">Kinase</keyword>
<dbReference type="Pfam" id="PF01636">
    <property type="entry name" value="APH"/>
    <property type="match status" value="1"/>
</dbReference>
<feature type="binding site" evidence="11">
    <location>
        <position position="217"/>
    </location>
    <ligand>
        <name>Mg(2+)</name>
        <dbReference type="ChEBI" id="CHEBI:18420"/>
    </ligand>
</feature>
<dbReference type="Gene3D" id="3.30.200.70">
    <property type="match status" value="1"/>
</dbReference>
<keyword evidence="2 11" id="KW-0723">Serine/threonine-protein kinase</keyword>